<feature type="transmembrane region" description="Helical" evidence="1">
    <location>
        <begin position="51"/>
        <end position="75"/>
    </location>
</feature>
<dbReference type="EMBL" id="JNVC02000001">
    <property type="protein sequence ID" value="KEZ53981.1"/>
    <property type="molecule type" value="Genomic_DNA"/>
</dbReference>
<gene>
    <name evidence="2" type="ORF">GS18_0203370</name>
</gene>
<organism evidence="2 3">
    <name type="scientific">Metabacillus indicus</name>
    <name type="common">Bacillus indicus</name>
    <dbReference type="NCBI Taxonomy" id="246786"/>
    <lineage>
        <taxon>Bacteria</taxon>
        <taxon>Bacillati</taxon>
        <taxon>Bacillota</taxon>
        <taxon>Bacilli</taxon>
        <taxon>Bacillales</taxon>
        <taxon>Bacillaceae</taxon>
        <taxon>Metabacillus</taxon>
    </lineage>
</organism>
<evidence type="ECO:0000313" key="3">
    <source>
        <dbReference type="Proteomes" id="UP000028549"/>
    </source>
</evidence>
<sequence>MDKFTLALAILAFMIAGGGLLYTIGVGRLVDTRKSEHDTQMNEKIQAHPYIRNPVFLACLIAAAFIAVYIFYLAFTRTW</sequence>
<name>A0A084H319_METID</name>
<keyword evidence="1" id="KW-1133">Transmembrane helix</keyword>
<accession>A0A084H319</accession>
<evidence type="ECO:0000256" key="1">
    <source>
        <dbReference type="SAM" id="Phobius"/>
    </source>
</evidence>
<keyword evidence="3" id="KW-1185">Reference proteome</keyword>
<proteinExistence type="predicted"/>
<dbReference type="Proteomes" id="UP000028549">
    <property type="component" value="Unassembled WGS sequence"/>
</dbReference>
<protein>
    <submittedName>
        <fullName evidence="2">Uncharacterized protein</fullName>
    </submittedName>
</protein>
<dbReference type="AlphaFoldDB" id="A0A084H319"/>
<dbReference type="RefSeq" id="WP_029565497.1">
    <property type="nucleotide sequence ID" value="NZ_CP176757.1"/>
</dbReference>
<feature type="transmembrane region" description="Helical" evidence="1">
    <location>
        <begin position="6"/>
        <end position="30"/>
    </location>
</feature>
<keyword evidence="1" id="KW-0812">Transmembrane</keyword>
<comment type="caution">
    <text evidence="2">The sequence shown here is derived from an EMBL/GenBank/DDBJ whole genome shotgun (WGS) entry which is preliminary data.</text>
</comment>
<evidence type="ECO:0000313" key="2">
    <source>
        <dbReference type="EMBL" id="KEZ53981.1"/>
    </source>
</evidence>
<keyword evidence="1" id="KW-0472">Membrane</keyword>
<dbReference type="STRING" id="246786.GS18_0203370"/>
<reference evidence="2 3" key="1">
    <citation type="journal article" date="2005" name="Int. J. Syst. Evol. Microbiol.">
        <title>Bacillus cibi sp. nov., isolated from jeotgal, a traditional Korean fermented seafood.</title>
        <authorList>
            <person name="Yoon J.H."/>
            <person name="Lee C.H."/>
            <person name="Oh T.K."/>
        </authorList>
    </citation>
    <scope>NUCLEOTIDE SEQUENCE [LARGE SCALE GENOMIC DNA]</scope>
    <source>
        <strain evidence="2 3">DSM 16189</strain>
    </source>
</reference>